<dbReference type="InterPro" id="IPR001173">
    <property type="entry name" value="Glyco_trans_2-like"/>
</dbReference>
<dbReference type="AlphaFoldDB" id="E6NA36"/>
<sequence length="313" mass="34694">MENEIIVVDNGSTDKTTSIIAEYAAKHSDKIKLIKLNRNYGPGAARNIGAQAAKHDILFFLDADMVFPPDFILKMAKHILEGKTVSTAHGEEIIRNVDNPWVKAQGQLKKNIPKHTSEIIRAIRKDVFLSYGGFDPSLNYHDDRTFHYKTGIKAEVVPDAVCYHNNPDTAAEILRRNYWIGRTFIAVTIQEHGLRGLATVAKTLTLRMLDLTALPLLITYIALRWMGVSNPLQDILLLAPALLFTLSTAKMKILKASTPLESIKLRLFYAPAYRVLRAAGLIAGVAASLVKGLKWSAGIHSIEQPPNQAPPKQ</sequence>
<dbReference type="Pfam" id="PF00535">
    <property type="entry name" value="Glycos_transf_2"/>
    <property type="match status" value="1"/>
</dbReference>
<evidence type="ECO:0000259" key="3">
    <source>
        <dbReference type="Pfam" id="PF00535"/>
    </source>
</evidence>
<organism evidence="4">
    <name type="scientific">Caldiarchaeum subterraneum</name>
    <dbReference type="NCBI Taxonomy" id="311458"/>
    <lineage>
        <taxon>Archaea</taxon>
        <taxon>Nitrososphaerota</taxon>
        <taxon>Candidatus Caldarchaeales</taxon>
        <taxon>Candidatus Caldarchaeaceae</taxon>
        <taxon>Candidatus Caldarchaeum</taxon>
    </lineage>
</organism>
<proteinExistence type="predicted"/>
<dbReference type="Gene3D" id="3.90.550.10">
    <property type="entry name" value="Spore Coat Polysaccharide Biosynthesis Protein SpsA, Chain A"/>
    <property type="match status" value="1"/>
</dbReference>
<name>E6NA36_CALS0</name>
<gene>
    <name evidence="4" type="ORF">HGMM_F51A06C35</name>
</gene>
<keyword evidence="2" id="KW-0808">Transferase</keyword>
<dbReference type="PANTHER" id="PTHR43630:SF1">
    <property type="entry name" value="POLY-BETA-1,6-N-ACETYL-D-GLUCOSAMINE SYNTHASE"/>
    <property type="match status" value="1"/>
</dbReference>
<keyword evidence="1" id="KW-0328">Glycosyltransferase</keyword>
<dbReference type="GO" id="GO:0016757">
    <property type="term" value="F:glycosyltransferase activity"/>
    <property type="evidence" value="ECO:0007669"/>
    <property type="project" value="UniProtKB-KW"/>
</dbReference>
<evidence type="ECO:0000256" key="2">
    <source>
        <dbReference type="ARBA" id="ARBA00022679"/>
    </source>
</evidence>
<dbReference type="SUPFAM" id="SSF53448">
    <property type="entry name" value="Nucleotide-diphospho-sugar transferases"/>
    <property type="match status" value="1"/>
</dbReference>
<evidence type="ECO:0000313" key="4">
    <source>
        <dbReference type="EMBL" id="BAJ49192.1"/>
    </source>
</evidence>
<reference evidence="4" key="2">
    <citation type="journal article" date="2011" name="Nucleic Acids Res.">
        <title>Insights into the evolution of Archaea and eukaryotic protein modifier systems revealed by the genome of a novel archaeal group.</title>
        <authorList>
            <person name="Nunoura T."/>
            <person name="Takaki Y."/>
            <person name="Kakuta J."/>
            <person name="Nishi S."/>
            <person name="Sugahara J."/>
            <person name="Kazama H."/>
            <person name="Chee G."/>
            <person name="Hattori M."/>
            <person name="Kanai A."/>
            <person name="Atomi H."/>
            <person name="Takai K."/>
            <person name="Takami H."/>
        </authorList>
    </citation>
    <scope>NUCLEOTIDE SEQUENCE</scope>
</reference>
<feature type="domain" description="Glycosyltransferase 2-like" evidence="3">
    <location>
        <begin position="3"/>
        <end position="101"/>
    </location>
</feature>
<dbReference type="EMBL" id="AP011887">
    <property type="protein sequence ID" value="BAJ49192.1"/>
    <property type="molecule type" value="Genomic_DNA"/>
</dbReference>
<accession>E6NA36</accession>
<reference evidence="4" key="1">
    <citation type="journal article" date="2005" name="Environ. Microbiol.">
        <title>Genetic and functional properties of uncultivated thermophilic crenarchaeotes from a subsurface gold mine as revealed by analysis of genome fragments.</title>
        <authorList>
            <person name="Nunoura T."/>
            <person name="Hirayama H."/>
            <person name="Takami H."/>
            <person name="Oida H."/>
            <person name="Nishi S."/>
            <person name="Shimamura S."/>
            <person name="Suzuki Y."/>
            <person name="Inagaki F."/>
            <person name="Takai K."/>
            <person name="Nealson K.H."/>
            <person name="Horikoshi K."/>
        </authorList>
    </citation>
    <scope>NUCLEOTIDE SEQUENCE</scope>
</reference>
<dbReference type="InterPro" id="IPR029044">
    <property type="entry name" value="Nucleotide-diphossugar_trans"/>
</dbReference>
<evidence type="ECO:0000256" key="1">
    <source>
        <dbReference type="ARBA" id="ARBA00022676"/>
    </source>
</evidence>
<dbReference type="PANTHER" id="PTHR43630">
    <property type="entry name" value="POLY-BETA-1,6-N-ACETYL-D-GLUCOSAMINE SYNTHASE"/>
    <property type="match status" value="1"/>
</dbReference>
<protein>
    <recommendedName>
        <fullName evidence="3">Glycosyltransferase 2-like domain-containing protein</fullName>
    </recommendedName>
</protein>